<dbReference type="EMBL" id="JABFUD020000017">
    <property type="protein sequence ID" value="KAI5067620.1"/>
    <property type="molecule type" value="Genomic_DNA"/>
</dbReference>
<dbReference type="Proteomes" id="UP000886520">
    <property type="component" value="Chromosome 17"/>
</dbReference>
<feature type="non-terminal residue" evidence="1">
    <location>
        <position position="1"/>
    </location>
</feature>
<organism evidence="1 2">
    <name type="scientific">Adiantum capillus-veneris</name>
    <name type="common">Maidenhair fern</name>
    <dbReference type="NCBI Taxonomy" id="13818"/>
    <lineage>
        <taxon>Eukaryota</taxon>
        <taxon>Viridiplantae</taxon>
        <taxon>Streptophyta</taxon>
        <taxon>Embryophyta</taxon>
        <taxon>Tracheophyta</taxon>
        <taxon>Polypodiopsida</taxon>
        <taxon>Polypodiidae</taxon>
        <taxon>Polypodiales</taxon>
        <taxon>Pteridineae</taxon>
        <taxon>Pteridaceae</taxon>
        <taxon>Vittarioideae</taxon>
        <taxon>Adiantum</taxon>
    </lineage>
</organism>
<evidence type="ECO:0000313" key="1">
    <source>
        <dbReference type="EMBL" id="KAI5067620.1"/>
    </source>
</evidence>
<reference evidence="1" key="1">
    <citation type="submission" date="2021-01" db="EMBL/GenBank/DDBJ databases">
        <title>Adiantum capillus-veneris genome.</title>
        <authorList>
            <person name="Fang Y."/>
            <person name="Liao Q."/>
        </authorList>
    </citation>
    <scope>NUCLEOTIDE SEQUENCE</scope>
    <source>
        <strain evidence="1">H3</strain>
        <tissue evidence="1">Leaf</tissue>
    </source>
</reference>
<dbReference type="AlphaFoldDB" id="A0A9D4UGZ3"/>
<keyword evidence="2" id="KW-1185">Reference proteome</keyword>
<accession>A0A9D4UGZ3</accession>
<proteinExistence type="predicted"/>
<sequence length="148" mass="16606">LDYNSLSLSLVEYLPAVFLSNLVHPKGLHTTQNSLSMTSTLQRLHLFSLLSTHTKVDSYLLPFSSPDWKLRHCAHLSQTYQPLLLTSWRFIELARGHCTVRAFPARPLQAQAVGRLQVAQQLNAAEKWGVPVEEGGLDTAKNRAACWL</sequence>
<evidence type="ECO:0000313" key="2">
    <source>
        <dbReference type="Proteomes" id="UP000886520"/>
    </source>
</evidence>
<comment type="caution">
    <text evidence="1">The sequence shown here is derived from an EMBL/GenBank/DDBJ whole genome shotgun (WGS) entry which is preliminary data.</text>
</comment>
<name>A0A9D4UGZ3_ADICA</name>
<gene>
    <name evidence="1" type="ORF">GOP47_0018148</name>
</gene>
<protein>
    <submittedName>
        <fullName evidence="1">Uncharacterized protein</fullName>
    </submittedName>
</protein>